<protein>
    <recommendedName>
        <fullName evidence="4">HEAT repeat domain-containing protein</fullName>
    </recommendedName>
</protein>
<keyword evidence="1" id="KW-0472">Membrane</keyword>
<dbReference type="EMBL" id="BAAAQM010000033">
    <property type="protein sequence ID" value="GAA1984804.1"/>
    <property type="molecule type" value="Genomic_DNA"/>
</dbReference>
<keyword evidence="3" id="KW-1185">Reference proteome</keyword>
<gene>
    <name evidence="2" type="ORF">GCM10009838_53650</name>
</gene>
<evidence type="ECO:0008006" key="4">
    <source>
        <dbReference type="Google" id="ProtNLM"/>
    </source>
</evidence>
<dbReference type="Proteomes" id="UP001499854">
    <property type="component" value="Unassembled WGS sequence"/>
</dbReference>
<keyword evidence="1" id="KW-0812">Transmembrane</keyword>
<sequence>MQMKAFAAKIVDSLRPSRLRRNMRHNWPYLALFVVVVIPLLWMALAIAVRGHMFSFTGGAPTPDELKIFLTFIGGGLATAVTMFGALLTRTHNARERRRMQLEAVLKAFDYMPKRPADRISGALSAMVMLGQKQVALRVLEAAWKRGEVDSEAATWVLGQIMREDLDSDAFDREYLDPSAVEEASALLLIHADELTDRSRELTYSFPGDMDTNWQRQLPRGAKNNVLKASARVLLSQNRQWWSPKGRMPSFPTRVWLDCINHEYDPVIRSSAAVLLKALRSCFPEAEVAGAPELAQKVDVALQSQKALSRHEEVPEGYTVLAQQILKKFNADTAWQQEAGYRFSLSISS</sequence>
<evidence type="ECO:0000313" key="3">
    <source>
        <dbReference type="Proteomes" id="UP001499854"/>
    </source>
</evidence>
<organism evidence="2 3">
    <name type="scientific">Catenulispora subtropica</name>
    <dbReference type="NCBI Taxonomy" id="450798"/>
    <lineage>
        <taxon>Bacteria</taxon>
        <taxon>Bacillati</taxon>
        <taxon>Actinomycetota</taxon>
        <taxon>Actinomycetes</taxon>
        <taxon>Catenulisporales</taxon>
        <taxon>Catenulisporaceae</taxon>
        <taxon>Catenulispora</taxon>
    </lineage>
</organism>
<feature type="transmembrane region" description="Helical" evidence="1">
    <location>
        <begin position="27"/>
        <end position="48"/>
    </location>
</feature>
<name>A0ABN2SDY8_9ACTN</name>
<dbReference type="RefSeq" id="WP_344659882.1">
    <property type="nucleotide sequence ID" value="NZ_BAAAQM010000033.1"/>
</dbReference>
<reference evidence="2 3" key="1">
    <citation type="journal article" date="2019" name="Int. J. Syst. Evol. Microbiol.">
        <title>The Global Catalogue of Microorganisms (GCM) 10K type strain sequencing project: providing services to taxonomists for standard genome sequencing and annotation.</title>
        <authorList>
            <consortium name="The Broad Institute Genomics Platform"/>
            <consortium name="The Broad Institute Genome Sequencing Center for Infectious Disease"/>
            <person name="Wu L."/>
            <person name="Ma J."/>
        </authorList>
    </citation>
    <scope>NUCLEOTIDE SEQUENCE [LARGE SCALE GENOMIC DNA]</scope>
    <source>
        <strain evidence="2 3">JCM 16013</strain>
    </source>
</reference>
<proteinExistence type="predicted"/>
<feature type="transmembrane region" description="Helical" evidence="1">
    <location>
        <begin position="68"/>
        <end position="89"/>
    </location>
</feature>
<comment type="caution">
    <text evidence="2">The sequence shown here is derived from an EMBL/GenBank/DDBJ whole genome shotgun (WGS) entry which is preliminary data.</text>
</comment>
<accession>A0ABN2SDY8</accession>
<keyword evidence="1" id="KW-1133">Transmembrane helix</keyword>
<evidence type="ECO:0000256" key="1">
    <source>
        <dbReference type="SAM" id="Phobius"/>
    </source>
</evidence>
<evidence type="ECO:0000313" key="2">
    <source>
        <dbReference type="EMBL" id="GAA1984804.1"/>
    </source>
</evidence>